<protein>
    <submittedName>
        <fullName evidence="1">Uncharacterized protein</fullName>
    </submittedName>
</protein>
<name>A0A6A4GLI4_9AGAR</name>
<reference evidence="1" key="1">
    <citation type="journal article" date="2019" name="Environ. Microbiol.">
        <title>Fungal ecological strategies reflected in gene transcription - a case study of two litter decomposers.</title>
        <authorList>
            <person name="Barbi F."/>
            <person name="Kohler A."/>
            <person name="Barry K."/>
            <person name="Baskaran P."/>
            <person name="Daum C."/>
            <person name="Fauchery L."/>
            <person name="Ihrmark K."/>
            <person name="Kuo A."/>
            <person name="LaButti K."/>
            <person name="Lipzen A."/>
            <person name="Morin E."/>
            <person name="Grigoriev I.V."/>
            <person name="Henrissat B."/>
            <person name="Lindahl B."/>
            <person name="Martin F."/>
        </authorList>
    </citation>
    <scope>NUCLEOTIDE SEQUENCE</scope>
    <source>
        <strain evidence="1">JB14</strain>
    </source>
</reference>
<dbReference type="AlphaFoldDB" id="A0A6A4GLI4"/>
<sequence length="83" mass="9594">LTRTSKDLRNILMTKSSESIWRTARSNVEGLPPLPDDLSEPHYALFRLVLQCRSFISSAINRLLKCLLELLAQKQEIKVIWDL</sequence>
<feature type="non-terminal residue" evidence="1">
    <location>
        <position position="1"/>
    </location>
</feature>
<evidence type="ECO:0000313" key="1">
    <source>
        <dbReference type="EMBL" id="KAE9386167.1"/>
    </source>
</evidence>
<proteinExistence type="predicted"/>
<evidence type="ECO:0000313" key="2">
    <source>
        <dbReference type="Proteomes" id="UP000799118"/>
    </source>
</evidence>
<dbReference type="EMBL" id="ML769906">
    <property type="protein sequence ID" value="KAE9386167.1"/>
    <property type="molecule type" value="Genomic_DNA"/>
</dbReference>
<gene>
    <name evidence="1" type="ORF">BT96DRAFT_839662</name>
</gene>
<keyword evidence="2" id="KW-1185">Reference proteome</keyword>
<accession>A0A6A4GLI4</accession>
<dbReference type="Proteomes" id="UP000799118">
    <property type="component" value="Unassembled WGS sequence"/>
</dbReference>
<organism evidence="1 2">
    <name type="scientific">Gymnopus androsaceus JB14</name>
    <dbReference type="NCBI Taxonomy" id="1447944"/>
    <lineage>
        <taxon>Eukaryota</taxon>
        <taxon>Fungi</taxon>
        <taxon>Dikarya</taxon>
        <taxon>Basidiomycota</taxon>
        <taxon>Agaricomycotina</taxon>
        <taxon>Agaricomycetes</taxon>
        <taxon>Agaricomycetidae</taxon>
        <taxon>Agaricales</taxon>
        <taxon>Marasmiineae</taxon>
        <taxon>Omphalotaceae</taxon>
        <taxon>Gymnopus</taxon>
    </lineage>
</organism>
<dbReference type="OrthoDB" id="2322499at2759"/>